<keyword evidence="3" id="KW-0804">Transcription</keyword>
<keyword evidence="6" id="KW-1185">Reference proteome</keyword>
<dbReference type="EMBL" id="JAMSKV010000006">
    <property type="protein sequence ID" value="MCQ8278508.1"/>
    <property type="molecule type" value="Genomic_DNA"/>
</dbReference>
<accession>A0ABT1W9M7</accession>
<dbReference type="SMART" id="SM00345">
    <property type="entry name" value="HTH_GNTR"/>
    <property type="match status" value="1"/>
</dbReference>
<keyword evidence="1" id="KW-0805">Transcription regulation</keyword>
<organism evidence="5 6">
    <name type="scientific">Endosaccharibacter trunci</name>
    <dbReference type="NCBI Taxonomy" id="2812733"/>
    <lineage>
        <taxon>Bacteria</taxon>
        <taxon>Pseudomonadati</taxon>
        <taxon>Pseudomonadota</taxon>
        <taxon>Alphaproteobacteria</taxon>
        <taxon>Acetobacterales</taxon>
        <taxon>Acetobacteraceae</taxon>
        <taxon>Endosaccharibacter</taxon>
    </lineage>
</organism>
<dbReference type="InterPro" id="IPR011711">
    <property type="entry name" value="GntR_C"/>
</dbReference>
<reference evidence="5 6" key="1">
    <citation type="submission" date="2022-06" db="EMBL/GenBank/DDBJ databases">
        <title>Endosaccharibacter gen. nov., sp. nov., endophytic bacteria isolated from sugarcane.</title>
        <authorList>
            <person name="Pitiwittayakul N."/>
            <person name="Yukphan P."/>
            <person name="Charoenyingcharoen P."/>
            <person name="Tanasupawat S."/>
        </authorList>
    </citation>
    <scope>NUCLEOTIDE SEQUENCE [LARGE SCALE GENOMIC DNA]</scope>
    <source>
        <strain evidence="5 6">KSS8</strain>
    </source>
</reference>
<dbReference type="PROSITE" id="PS50949">
    <property type="entry name" value="HTH_GNTR"/>
    <property type="match status" value="1"/>
</dbReference>
<dbReference type="Pfam" id="PF00392">
    <property type="entry name" value="GntR"/>
    <property type="match status" value="1"/>
</dbReference>
<dbReference type="PANTHER" id="PTHR43537">
    <property type="entry name" value="TRANSCRIPTIONAL REGULATOR, GNTR FAMILY"/>
    <property type="match status" value="1"/>
</dbReference>
<gene>
    <name evidence="5" type="ORF">NFI95_08595</name>
</gene>
<evidence type="ECO:0000259" key="4">
    <source>
        <dbReference type="PROSITE" id="PS50949"/>
    </source>
</evidence>
<dbReference type="InterPro" id="IPR036388">
    <property type="entry name" value="WH-like_DNA-bd_sf"/>
</dbReference>
<dbReference type="Gene3D" id="1.10.10.10">
    <property type="entry name" value="Winged helix-like DNA-binding domain superfamily/Winged helix DNA-binding domain"/>
    <property type="match status" value="1"/>
</dbReference>
<name>A0ABT1W9M7_9PROT</name>
<evidence type="ECO:0000256" key="3">
    <source>
        <dbReference type="ARBA" id="ARBA00023163"/>
    </source>
</evidence>
<proteinExistence type="predicted"/>
<evidence type="ECO:0000256" key="2">
    <source>
        <dbReference type="ARBA" id="ARBA00023125"/>
    </source>
</evidence>
<comment type="caution">
    <text evidence="5">The sequence shown here is derived from an EMBL/GenBank/DDBJ whole genome shotgun (WGS) entry which is preliminary data.</text>
</comment>
<dbReference type="SUPFAM" id="SSF48008">
    <property type="entry name" value="GntR ligand-binding domain-like"/>
    <property type="match status" value="1"/>
</dbReference>
<dbReference type="Gene3D" id="1.20.120.530">
    <property type="entry name" value="GntR ligand-binding domain-like"/>
    <property type="match status" value="1"/>
</dbReference>
<dbReference type="InterPro" id="IPR008920">
    <property type="entry name" value="TF_FadR/GntR_C"/>
</dbReference>
<protein>
    <submittedName>
        <fullName evidence="5">FCD domain-containing protein</fullName>
    </submittedName>
</protein>
<dbReference type="SMART" id="SM00895">
    <property type="entry name" value="FCD"/>
    <property type="match status" value="1"/>
</dbReference>
<dbReference type="InterPro" id="IPR000524">
    <property type="entry name" value="Tscrpt_reg_HTH_GntR"/>
</dbReference>
<dbReference type="PANTHER" id="PTHR43537:SF39">
    <property type="entry name" value="HTH-TYPE TRANSCRIPTIONAL REGULATOR MCBR"/>
    <property type="match status" value="1"/>
</dbReference>
<evidence type="ECO:0000313" key="5">
    <source>
        <dbReference type="EMBL" id="MCQ8278508.1"/>
    </source>
</evidence>
<dbReference type="RefSeq" id="WP_422863988.1">
    <property type="nucleotide sequence ID" value="NZ_JAMSKV010000006.1"/>
</dbReference>
<evidence type="ECO:0000313" key="6">
    <source>
        <dbReference type="Proteomes" id="UP001524587"/>
    </source>
</evidence>
<dbReference type="SUPFAM" id="SSF46785">
    <property type="entry name" value="Winged helix' DNA-binding domain"/>
    <property type="match status" value="1"/>
</dbReference>
<evidence type="ECO:0000256" key="1">
    <source>
        <dbReference type="ARBA" id="ARBA00023015"/>
    </source>
</evidence>
<dbReference type="Proteomes" id="UP001524587">
    <property type="component" value="Unassembled WGS sequence"/>
</dbReference>
<dbReference type="Pfam" id="PF07729">
    <property type="entry name" value="FCD"/>
    <property type="match status" value="1"/>
</dbReference>
<dbReference type="InterPro" id="IPR036390">
    <property type="entry name" value="WH_DNA-bd_sf"/>
</dbReference>
<keyword evidence="2" id="KW-0238">DNA-binding</keyword>
<feature type="domain" description="HTH gntR-type" evidence="4">
    <location>
        <begin position="11"/>
        <end position="78"/>
    </location>
</feature>
<sequence length="224" mass="25034">MALQLEQAHRESLTSFAERSLKRELLEGRLRPGERLVTRDLAAQMNMSLTPVREALVRLSALSVLETTPAQAFIVPVLAASKYEELAEIRKTVESLAARRAMANIGKSDLRKLEILNTDYQKAREEPDASRALALNHIFRFTLYEHAQMPTLLGLIEHLWLQIGPTLHHLFPSRDPGGQGQHNYDLLLKAIARKAEDEVNSHIVDAINAGTKIVVPILKKGLQG</sequence>